<sequence>NGTIIFKFFLNISKEEQRQRLLRRLNRSDKNWKFSPGDLKERQLWDDYMDCYEEAIQRTSTPNAPWYVIPSDNKDAARYIVAKVLWEELSKYTDVQEPELEAKILENLEDYKKLF</sequence>
<dbReference type="Pfam" id="PF03976">
    <property type="entry name" value="PPK2"/>
    <property type="match status" value="1"/>
</dbReference>
<name>A0A0F9MMS2_9ZZZZ</name>
<feature type="domain" description="Polyphosphate kinase-2-related" evidence="1">
    <location>
        <begin position="1"/>
        <end position="91"/>
    </location>
</feature>
<reference evidence="2" key="1">
    <citation type="journal article" date="2015" name="Nature">
        <title>Complex archaea that bridge the gap between prokaryotes and eukaryotes.</title>
        <authorList>
            <person name="Spang A."/>
            <person name="Saw J.H."/>
            <person name="Jorgensen S.L."/>
            <person name="Zaremba-Niedzwiedzka K."/>
            <person name="Martijn J."/>
            <person name="Lind A.E."/>
            <person name="van Eijk R."/>
            <person name="Schleper C."/>
            <person name="Guy L."/>
            <person name="Ettema T.J."/>
        </authorList>
    </citation>
    <scope>NUCLEOTIDE SEQUENCE</scope>
</reference>
<proteinExistence type="predicted"/>
<feature type="non-terminal residue" evidence="2">
    <location>
        <position position="1"/>
    </location>
</feature>
<dbReference type="AlphaFoldDB" id="A0A0F9MMS2"/>
<evidence type="ECO:0000313" key="2">
    <source>
        <dbReference type="EMBL" id="KKN00682.1"/>
    </source>
</evidence>
<dbReference type="Gene3D" id="3.40.50.300">
    <property type="entry name" value="P-loop containing nucleotide triphosphate hydrolases"/>
    <property type="match status" value="1"/>
</dbReference>
<dbReference type="EMBL" id="LAZR01005346">
    <property type="protein sequence ID" value="KKN00682.1"/>
    <property type="molecule type" value="Genomic_DNA"/>
</dbReference>
<dbReference type="PANTHER" id="PTHR34383:SF3">
    <property type="entry name" value="POLYPHOSPHATE:AMP PHOSPHOTRANSFERASE"/>
    <property type="match status" value="1"/>
</dbReference>
<comment type="caution">
    <text evidence="2">The sequence shown here is derived from an EMBL/GenBank/DDBJ whole genome shotgun (WGS) entry which is preliminary data.</text>
</comment>
<dbReference type="InterPro" id="IPR027417">
    <property type="entry name" value="P-loop_NTPase"/>
</dbReference>
<accession>A0A0F9MMS2</accession>
<organism evidence="2">
    <name type="scientific">marine sediment metagenome</name>
    <dbReference type="NCBI Taxonomy" id="412755"/>
    <lineage>
        <taxon>unclassified sequences</taxon>
        <taxon>metagenomes</taxon>
        <taxon>ecological metagenomes</taxon>
    </lineage>
</organism>
<evidence type="ECO:0000259" key="1">
    <source>
        <dbReference type="Pfam" id="PF03976"/>
    </source>
</evidence>
<gene>
    <name evidence="2" type="ORF">LCGC14_1135310</name>
</gene>
<dbReference type="InterPro" id="IPR022488">
    <property type="entry name" value="PPK2-related"/>
</dbReference>
<dbReference type="PANTHER" id="PTHR34383">
    <property type="entry name" value="POLYPHOSPHATE:AMP PHOSPHOTRANSFERASE-RELATED"/>
    <property type="match status" value="1"/>
</dbReference>
<protein>
    <recommendedName>
        <fullName evidence="1">Polyphosphate kinase-2-related domain-containing protein</fullName>
    </recommendedName>
</protein>
<dbReference type="SUPFAM" id="SSF52540">
    <property type="entry name" value="P-loop containing nucleoside triphosphate hydrolases"/>
    <property type="match status" value="1"/>
</dbReference>